<evidence type="ECO:0000313" key="2">
    <source>
        <dbReference type="Proteomes" id="UP000215335"/>
    </source>
</evidence>
<dbReference type="Proteomes" id="UP000215335">
    <property type="component" value="Unassembled WGS sequence"/>
</dbReference>
<dbReference type="AlphaFoldDB" id="A0A232EDR5"/>
<evidence type="ECO:0000313" key="1">
    <source>
        <dbReference type="EMBL" id="OXU16472.1"/>
    </source>
</evidence>
<comment type="caution">
    <text evidence="1">The sequence shown here is derived from an EMBL/GenBank/DDBJ whole genome shotgun (WGS) entry which is preliminary data.</text>
</comment>
<dbReference type="OrthoDB" id="7693491at2759"/>
<dbReference type="EMBL" id="NNAY01006056">
    <property type="protein sequence ID" value="OXU16472.1"/>
    <property type="molecule type" value="Genomic_DNA"/>
</dbReference>
<accession>A0A232EDR5</accession>
<protein>
    <submittedName>
        <fullName evidence="1">Uncharacterized protein</fullName>
    </submittedName>
</protein>
<sequence>MCREVVNVEEMYVPNFDELKINYPGNFMCLNHGIQGINSSRDCALNHAYVLRKWLHSIAGDITQDSAQKFSDALYCKLNSRIRTATSSSIYATHEEDHRIVQHWIVKEPHRFEELATGLKRTNDYISNHFHGIRWHEGDITIEQLQYHLQQIAKVAIRIFTRGHDN</sequence>
<reference evidence="1 2" key="1">
    <citation type="journal article" date="2017" name="Curr. Biol.">
        <title>The Evolution of Venom by Co-option of Single-Copy Genes.</title>
        <authorList>
            <person name="Martinson E.O."/>
            <person name="Mrinalini"/>
            <person name="Kelkar Y.D."/>
            <person name="Chang C.H."/>
            <person name="Werren J.H."/>
        </authorList>
    </citation>
    <scope>NUCLEOTIDE SEQUENCE [LARGE SCALE GENOMIC DNA]</scope>
    <source>
        <strain evidence="1 2">Alberta</strain>
        <tissue evidence="1">Whole body</tissue>
    </source>
</reference>
<gene>
    <name evidence="1" type="ORF">TSAR_016804</name>
</gene>
<keyword evidence="2" id="KW-1185">Reference proteome</keyword>
<proteinExistence type="predicted"/>
<organism evidence="1 2">
    <name type="scientific">Trichomalopsis sarcophagae</name>
    <dbReference type="NCBI Taxonomy" id="543379"/>
    <lineage>
        <taxon>Eukaryota</taxon>
        <taxon>Metazoa</taxon>
        <taxon>Ecdysozoa</taxon>
        <taxon>Arthropoda</taxon>
        <taxon>Hexapoda</taxon>
        <taxon>Insecta</taxon>
        <taxon>Pterygota</taxon>
        <taxon>Neoptera</taxon>
        <taxon>Endopterygota</taxon>
        <taxon>Hymenoptera</taxon>
        <taxon>Apocrita</taxon>
        <taxon>Proctotrupomorpha</taxon>
        <taxon>Chalcidoidea</taxon>
        <taxon>Pteromalidae</taxon>
        <taxon>Pteromalinae</taxon>
        <taxon>Trichomalopsis</taxon>
    </lineage>
</organism>
<name>A0A232EDR5_9HYME</name>